<gene>
    <name evidence="3" type="ORF">H9872_02790</name>
</gene>
<evidence type="ECO:0000313" key="3">
    <source>
        <dbReference type="EMBL" id="MBU3803674.1"/>
    </source>
</evidence>
<protein>
    <recommendedName>
        <fullName evidence="2">UPF0251 protein H9872_02790</fullName>
    </recommendedName>
</protein>
<evidence type="ECO:0000256" key="2">
    <source>
        <dbReference type="HAMAP-Rule" id="MF_00674"/>
    </source>
</evidence>
<name>A0A9E2NKM7_9FIRM</name>
<accession>A0A9E2NKM7</accession>
<evidence type="ECO:0000313" key="4">
    <source>
        <dbReference type="Proteomes" id="UP000824229"/>
    </source>
</evidence>
<dbReference type="Proteomes" id="UP000824229">
    <property type="component" value="Unassembled WGS sequence"/>
</dbReference>
<dbReference type="Pfam" id="PF02001">
    <property type="entry name" value="DUF134"/>
    <property type="match status" value="1"/>
</dbReference>
<dbReference type="HAMAP" id="MF_00674">
    <property type="entry name" value="UPF0251"/>
    <property type="match status" value="1"/>
</dbReference>
<sequence>MARPVKIRKVEVFPIETYFKPLGKKKCECEEVTLKIEELEAARLKDLEGLSQEEGAQRMGISRQTYQNILDEARRKMTLALVEGKAIHIGGGDYTTKHCLFKCQECHEVYPIEYQVNREKCPKCGGTKVTCHKKQDHCKKWCTNH</sequence>
<organism evidence="3 4">
    <name type="scientific">Candidatus Cellulosilyticum pullistercoris</name>
    <dbReference type="NCBI Taxonomy" id="2838521"/>
    <lineage>
        <taxon>Bacteria</taxon>
        <taxon>Bacillati</taxon>
        <taxon>Bacillota</taxon>
        <taxon>Clostridia</taxon>
        <taxon>Lachnospirales</taxon>
        <taxon>Cellulosilyticaceae</taxon>
        <taxon>Cellulosilyticum</taxon>
    </lineage>
</organism>
<comment type="caution">
    <text evidence="3">The sequence shown here is derived from an EMBL/GenBank/DDBJ whole genome shotgun (WGS) entry which is preliminary data.</text>
</comment>
<dbReference type="InterPro" id="IPR002852">
    <property type="entry name" value="UPF0251"/>
</dbReference>
<dbReference type="AlphaFoldDB" id="A0A9E2NKM7"/>
<reference evidence="3" key="1">
    <citation type="journal article" date="2021" name="PeerJ">
        <title>Extensive microbial diversity within the chicken gut microbiome revealed by metagenomics and culture.</title>
        <authorList>
            <person name="Gilroy R."/>
            <person name="Ravi A."/>
            <person name="Getino M."/>
            <person name="Pursley I."/>
            <person name="Horton D.L."/>
            <person name="Alikhan N.F."/>
            <person name="Baker D."/>
            <person name="Gharbi K."/>
            <person name="Hall N."/>
            <person name="Watson M."/>
            <person name="Adriaenssens E.M."/>
            <person name="Foster-Nyarko E."/>
            <person name="Jarju S."/>
            <person name="Secka A."/>
            <person name="Antonio M."/>
            <person name="Oren A."/>
            <person name="Chaudhuri R.R."/>
            <person name="La Ragione R."/>
            <person name="Hildebrand F."/>
            <person name="Pallen M.J."/>
        </authorList>
    </citation>
    <scope>NUCLEOTIDE SEQUENCE</scope>
    <source>
        <strain evidence="3">B5-657</strain>
    </source>
</reference>
<dbReference type="Gene3D" id="1.10.10.10">
    <property type="entry name" value="Winged helix-like DNA-binding domain superfamily/Winged helix DNA-binding domain"/>
    <property type="match status" value="1"/>
</dbReference>
<dbReference type="EMBL" id="JAHLFQ010000053">
    <property type="protein sequence ID" value="MBU3803674.1"/>
    <property type="molecule type" value="Genomic_DNA"/>
</dbReference>
<comment type="similarity">
    <text evidence="1 2">Belongs to the UPF0251 family.</text>
</comment>
<reference evidence="3" key="2">
    <citation type="submission" date="2021-04" db="EMBL/GenBank/DDBJ databases">
        <authorList>
            <person name="Gilroy R."/>
        </authorList>
    </citation>
    <scope>NUCLEOTIDE SEQUENCE</scope>
    <source>
        <strain evidence="3">B5-657</strain>
    </source>
</reference>
<proteinExistence type="inferred from homology"/>
<dbReference type="InterPro" id="IPR036388">
    <property type="entry name" value="WH-like_DNA-bd_sf"/>
</dbReference>
<evidence type="ECO:0000256" key="1">
    <source>
        <dbReference type="ARBA" id="ARBA00009350"/>
    </source>
</evidence>
<dbReference type="PANTHER" id="PTHR37478">
    <property type="match status" value="1"/>
</dbReference>
<dbReference type="PANTHER" id="PTHR37478:SF2">
    <property type="entry name" value="UPF0251 PROTEIN TK0562"/>
    <property type="match status" value="1"/>
</dbReference>